<dbReference type="EC" id="2.5.1.87" evidence="5"/>
<keyword evidence="11 13" id="KW-0472">Membrane</keyword>
<keyword evidence="10 13" id="KW-1133">Transmembrane helix</keyword>
<evidence type="ECO:0000256" key="12">
    <source>
        <dbReference type="ARBA" id="ARBA00047353"/>
    </source>
</evidence>
<evidence type="ECO:0000256" key="3">
    <source>
        <dbReference type="ARBA" id="ARBA00004922"/>
    </source>
</evidence>
<evidence type="ECO:0000256" key="7">
    <source>
        <dbReference type="ARBA" id="ARBA00022692"/>
    </source>
</evidence>
<comment type="similarity">
    <text evidence="4">Belongs to the UPP synthase family.</text>
</comment>
<reference evidence="14 15" key="1">
    <citation type="submission" date="2016-04" db="EMBL/GenBank/DDBJ databases">
        <title>Evolutionary innovation and constraint leading to complex multicellularity in the Ascomycota.</title>
        <authorList>
            <person name="Cisse O."/>
            <person name="Nguyen A."/>
            <person name="Hewitt D.A."/>
            <person name="Jedd G."/>
            <person name="Stajich J.E."/>
        </authorList>
    </citation>
    <scope>NUCLEOTIDE SEQUENCE [LARGE SCALE GENOMIC DNA]</scope>
    <source>
        <strain evidence="14 15">DAH-3</strain>
    </source>
</reference>
<evidence type="ECO:0000256" key="4">
    <source>
        <dbReference type="ARBA" id="ARBA00005432"/>
    </source>
</evidence>
<evidence type="ECO:0000256" key="9">
    <source>
        <dbReference type="ARBA" id="ARBA00022842"/>
    </source>
</evidence>
<comment type="catalytic activity">
    <reaction evidence="12">
        <text>n isopentenyl diphosphate + (2E,6E)-farnesyl diphosphate = a di-trans,poly-cis-polyprenyl diphosphate + n diphosphate</text>
        <dbReference type="Rhea" id="RHEA:53008"/>
        <dbReference type="Rhea" id="RHEA-COMP:19494"/>
        <dbReference type="ChEBI" id="CHEBI:33019"/>
        <dbReference type="ChEBI" id="CHEBI:128769"/>
        <dbReference type="ChEBI" id="CHEBI:136960"/>
        <dbReference type="ChEBI" id="CHEBI:175763"/>
        <dbReference type="EC" id="2.5.1.87"/>
    </reaction>
</comment>
<keyword evidence="15" id="KW-1185">Reference proteome</keyword>
<dbReference type="GO" id="GO:0005789">
    <property type="term" value="C:endoplasmic reticulum membrane"/>
    <property type="evidence" value="ECO:0007669"/>
    <property type="project" value="UniProtKB-SubCell"/>
</dbReference>
<dbReference type="STRING" id="1198029.A0A1U7LGE7"/>
<comment type="caution">
    <text evidence="14">The sequence shown here is derived from an EMBL/GenBank/DDBJ whole genome shotgun (WGS) entry which is preliminary data.</text>
</comment>
<dbReference type="OMA" id="IYSHLPF"/>
<evidence type="ECO:0000313" key="15">
    <source>
        <dbReference type="Proteomes" id="UP000186594"/>
    </source>
</evidence>
<evidence type="ECO:0000256" key="13">
    <source>
        <dbReference type="SAM" id="Phobius"/>
    </source>
</evidence>
<dbReference type="EMBL" id="LXFE01004361">
    <property type="protein sequence ID" value="OLL21730.1"/>
    <property type="molecule type" value="Genomic_DNA"/>
</dbReference>
<keyword evidence="9" id="KW-0460">Magnesium</keyword>
<evidence type="ECO:0000256" key="10">
    <source>
        <dbReference type="ARBA" id="ARBA00022989"/>
    </source>
</evidence>
<dbReference type="InterPro" id="IPR036424">
    <property type="entry name" value="UPP_synth-like_sf"/>
</dbReference>
<dbReference type="UniPathway" id="UPA00378"/>
<sequence length="267" mass="30772">MDQPRLESILPDFALDFILFVINSLFSAFLLMRRSYHSILTQSCQLLKYHHKTPQYIRNDVSKLNRIPEHYAVILDGEVDDLIGWTAEIACWCACAGIKLLTVFERRGQLKDMYTVVHREVGERLQNYMGAERPRLAIRSPHTTSFVNGDLTNIPSKANELKIVLISSEDGRDSIVDLAKTLCSMSKSKSFKCDELTQEVVDFELSNVMTEPDLLVLFSPNIKLQGFPPWQLRLTEIFHIQDNEEVNYAVFLKSLYKFSQAEMRFGR</sequence>
<name>A0A1U7LGE7_NEOID</name>
<evidence type="ECO:0000256" key="1">
    <source>
        <dbReference type="ARBA" id="ARBA00001946"/>
    </source>
</evidence>
<accession>A0A1U7LGE7</accession>
<dbReference type="AlphaFoldDB" id="A0A1U7LGE7"/>
<dbReference type="InterPro" id="IPR038887">
    <property type="entry name" value="Nus1/NgBR"/>
</dbReference>
<feature type="transmembrane region" description="Helical" evidence="13">
    <location>
        <begin position="13"/>
        <end position="32"/>
    </location>
</feature>
<evidence type="ECO:0000256" key="5">
    <source>
        <dbReference type="ARBA" id="ARBA00012596"/>
    </source>
</evidence>
<evidence type="ECO:0000256" key="6">
    <source>
        <dbReference type="ARBA" id="ARBA00022679"/>
    </source>
</evidence>
<comment type="cofactor">
    <cofactor evidence="1">
        <name>Mg(2+)</name>
        <dbReference type="ChEBI" id="CHEBI:18420"/>
    </cofactor>
</comment>
<organism evidence="14 15">
    <name type="scientific">Neolecta irregularis (strain DAH-3)</name>
    <dbReference type="NCBI Taxonomy" id="1198029"/>
    <lineage>
        <taxon>Eukaryota</taxon>
        <taxon>Fungi</taxon>
        <taxon>Dikarya</taxon>
        <taxon>Ascomycota</taxon>
        <taxon>Taphrinomycotina</taxon>
        <taxon>Neolectales</taxon>
        <taxon>Neolectaceae</taxon>
        <taxon>Neolecta</taxon>
    </lineage>
</organism>
<proteinExistence type="inferred from homology"/>
<comment type="subcellular location">
    <subcellularLocation>
        <location evidence="2">Endoplasmic reticulum membrane</location>
    </subcellularLocation>
</comment>
<gene>
    <name evidence="14" type="ORF">NEOLI_001697</name>
</gene>
<dbReference type="Gene3D" id="3.40.1180.10">
    <property type="entry name" value="Decaprenyl diphosphate synthase-like"/>
    <property type="match status" value="1"/>
</dbReference>
<evidence type="ECO:0000256" key="8">
    <source>
        <dbReference type="ARBA" id="ARBA00022824"/>
    </source>
</evidence>
<comment type="pathway">
    <text evidence="3">Protein modification; protein glycosylation.</text>
</comment>
<protein>
    <recommendedName>
        <fullName evidence="5">ditrans,polycis-polyprenyl diphosphate synthase [(2E,6E)-farnesyldiphosphate specific]</fullName>
        <ecNumber evidence="5">2.5.1.87</ecNumber>
    </recommendedName>
</protein>
<dbReference type="PANTHER" id="PTHR21528:SF0">
    <property type="entry name" value="DEHYDRODOLICHYL DIPHOSPHATE SYNTHASE COMPLEX SUBUNIT NUS1"/>
    <property type="match status" value="1"/>
</dbReference>
<dbReference type="Proteomes" id="UP000186594">
    <property type="component" value="Unassembled WGS sequence"/>
</dbReference>
<dbReference type="OrthoDB" id="19639at2759"/>
<evidence type="ECO:0000256" key="11">
    <source>
        <dbReference type="ARBA" id="ARBA00023136"/>
    </source>
</evidence>
<keyword evidence="7 13" id="KW-0812">Transmembrane</keyword>
<dbReference type="PANTHER" id="PTHR21528">
    <property type="entry name" value="DEHYDRODOLICHYL DIPHOSPHATE SYNTHASE COMPLEX SUBUNIT NUS1"/>
    <property type="match status" value="1"/>
</dbReference>
<dbReference type="GO" id="GO:0045547">
    <property type="term" value="F:ditrans,polycis-polyprenyl diphosphate synthase [(2E,6E)-farnesyl diphosphate specific] activity"/>
    <property type="evidence" value="ECO:0007669"/>
    <property type="project" value="UniProtKB-EC"/>
</dbReference>
<evidence type="ECO:0000256" key="2">
    <source>
        <dbReference type="ARBA" id="ARBA00004586"/>
    </source>
</evidence>
<dbReference type="SUPFAM" id="SSF64005">
    <property type="entry name" value="Undecaprenyl diphosphate synthase"/>
    <property type="match status" value="1"/>
</dbReference>
<keyword evidence="6" id="KW-0808">Transferase</keyword>
<dbReference type="GO" id="GO:1904423">
    <property type="term" value="C:dehydrodolichyl diphosphate synthase complex"/>
    <property type="evidence" value="ECO:0007669"/>
    <property type="project" value="InterPro"/>
</dbReference>
<evidence type="ECO:0000313" key="14">
    <source>
        <dbReference type="EMBL" id="OLL21730.1"/>
    </source>
</evidence>
<keyword evidence="8" id="KW-0256">Endoplasmic reticulum</keyword>